<gene>
    <name evidence="6" type="ORF">ANCCAN_24251</name>
</gene>
<dbReference type="EMBL" id="JOJR01001707">
    <property type="protein sequence ID" value="RCN29982.1"/>
    <property type="molecule type" value="Genomic_DNA"/>
</dbReference>
<dbReference type="InterPro" id="IPR013083">
    <property type="entry name" value="Znf_RING/FYVE/PHD"/>
</dbReference>
<organism evidence="6 7">
    <name type="scientific">Ancylostoma caninum</name>
    <name type="common">Dog hookworm</name>
    <dbReference type="NCBI Taxonomy" id="29170"/>
    <lineage>
        <taxon>Eukaryota</taxon>
        <taxon>Metazoa</taxon>
        <taxon>Ecdysozoa</taxon>
        <taxon>Nematoda</taxon>
        <taxon>Chromadorea</taxon>
        <taxon>Rhabditida</taxon>
        <taxon>Rhabditina</taxon>
        <taxon>Rhabditomorpha</taxon>
        <taxon>Strongyloidea</taxon>
        <taxon>Ancylostomatidae</taxon>
        <taxon>Ancylostomatinae</taxon>
        <taxon>Ancylostoma</taxon>
    </lineage>
</organism>
<evidence type="ECO:0000256" key="2">
    <source>
        <dbReference type="ARBA" id="ARBA00022771"/>
    </source>
</evidence>
<dbReference type="SUPFAM" id="SSF57850">
    <property type="entry name" value="RING/U-box"/>
    <property type="match status" value="1"/>
</dbReference>
<dbReference type="PROSITE" id="PS00518">
    <property type="entry name" value="ZF_RING_1"/>
    <property type="match status" value="1"/>
</dbReference>
<evidence type="ECO:0000313" key="6">
    <source>
        <dbReference type="EMBL" id="RCN29982.1"/>
    </source>
</evidence>
<feature type="domain" description="RING-type" evidence="5">
    <location>
        <begin position="117"/>
        <end position="171"/>
    </location>
</feature>
<keyword evidence="3" id="KW-0862">Zinc</keyword>
<evidence type="ECO:0000259" key="5">
    <source>
        <dbReference type="PROSITE" id="PS50089"/>
    </source>
</evidence>
<dbReference type="PROSITE" id="PS50089">
    <property type="entry name" value="ZF_RING_2"/>
    <property type="match status" value="1"/>
</dbReference>
<dbReference type="InterPro" id="IPR017907">
    <property type="entry name" value="Znf_RING_CS"/>
</dbReference>
<keyword evidence="1" id="KW-0479">Metal-binding</keyword>
<dbReference type="InterPro" id="IPR001841">
    <property type="entry name" value="Znf_RING"/>
</dbReference>
<sequence length="187" mass="20668">MVVADVINKIGAKTSSSISAATHCLCYRSGCLLTNDEEIPFCEILTRGCGRKPQIYVARSPEEEETFEDEEVQYVPQPRHRSGERGRNCSAVVSTNDTESQTCSTLTDVLLKNALRCPICCDSSSELLCIVCNHGICRGCLDHVGTPEDEFLQDELDIDATNSVKTCPFCRASPMETREIVIPRLDM</sequence>
<evidence type="ECO:0000256" key="1">
    <source>
        <dbReference type="ARBA" id="ARBA00022723"/>
    </source>
</evidence>
<keyword evidence="7" id="KW-1185">Reference proteome</keyword>
<dbReference type="Gene3D" id="3.30.40.10">
    <property type="entry name" value="Zinc/RING finger domain, C3HC4 (zinc finger)"/>
    <property type="match status" value="1"/>
</dbReference>
<dbReference type="Proteomes" id="UP000252519">
    <property type="component" value="Unassembled WGS sequence"/>
</dbReference>
<dbReference type="GO" id="GO:0008270">
    <property type="term" value="F:zinc ion binding"/>
    <property type="evidence" value="ECO:0007669"/>
    <property type="project" value="UniProtKB-KW"/>
</dbReference>
<evidence type="ECO:0000256" key="4">
    <source>
        <dbReference type="PROSITE-ProRule" id="PRU00175"/>
    </source>
</evidence>
<dbReference type="AlphaFoldDB" id="A0A368FD43"/>
<dbReference type="InterPro" id="IPR018957">
    <property type="entry name" value="Znf_C3HC4_RING-type"/>
</dbReference>
<keyword evidence="2 4" id="KW-0863">Zinc-finger</keyword>
<dbReference type="SMART" id="SM00184">
    <property type="entry name" value="RING"/>
    <property type="match status" value="1"/>
</dbReference>
<evidence type="ECO:0000256" key="3">
    <source>
        <dbReference type="ARBA" id="ARBA00022833"/>
    </source>
</evidence>
<protein>
    <recommendedName>
        <fullName evidence="5">RING-type domain-containing protein</fullName>
    </recommendedName>
</protein>
<proteinExistence type="predicted"/>
<dbReference type="Pfam" id="PF00097">
    <property type="entry name" value="zf-C3HC4"/>
    <property type="match status" value="1"/>
</dbReference>
<name>A0A368FD43_ANCCA</name>
<dbReference type="OrthoDB" id="5907549at2759"/>
<comment type="caution">
    <text evidence="6">The sequence shown here is derived from an EMBL/GenBank/DDBJ whole genome shotgun (WGS) entry which is preliminary data.</text>
</comment>
<evidence type="ECO:0000313" key="7">
    <source>
        <dbReference type="Proteomes" id="UP000252519"/>
    </source>
</evidence>
<reference evidence="6 7" key="1">
    <citation type="submission" date="2014-10" db="EMBL/GenBank/DDBJ databases">
        <title>Draft genome of the hookworm Ancylostoma caninum.</title>
        <authorList>
            <person name="Mitreva M."/>
        </authorList>
    </citation>
    <scope>NUCLEOTIDE SEQUENCE [LARGE SCALE GENOMIC DNA]</scope>
    <source>
        <strain evidence="6 7">Baltimore</strain>
    </source>
</reference>
<accession>A0A368FD43</accession>